<dbReference type="PROSITE" id="PS51257">
    <property type="entry name" value="PROKAR_LIPOPROTEIN"/>
    <property type="match status" value="1"/>
</dbReference>
<accession>E1R6G3</accession>
<gene>
    <name evidence="3" type="ordered locus">Spirs_1855</name>
</gene>
<organism evidence="3 4">
    <name type="scientific">Sediminispirochaeta smaragdinae (strain DSM 11293 / JCM 15392 / SEBR 4228)</name>
    <name type="common">Spirochaeta smaragdinae</name>
    <dbReference type="NCBI Taxonomy" id="573413"/>
    <lineage>
        <taxon>Bacteria</taxon>
        <taxon>Pseudomonadati</taxon>
        <taxon>Spirochaetota</taxon>
        <taxon>Spirochaetia</taxon>
        <taxon>Spirochaetales</taxon>
        <taxon>Spirochaetaceae</taxon>
        <taxon>Sediminispirochaeta</taxon>
    </lineage>
</organism>
<dbReference type="HOGENOM" id="CLU_054563_0_0_12"/>
<evidence type="ECO:0000256" key="1">
    <source>
        <dbReference type="ARBA" id="ARBA00022729"/>
    </source>
</evidence>
<proteinExistence type="predicted"/>
<dbReference type="InterPro" id="IPR006059">
    <property type="entry name" value="SBP"/>
</dbReference>
<dbReference type="STRING" id="573413.Spirs_1855"/>
<dbReference type="PANTHER" id="PTHR30006:SF2">
    <property type="entry name" value="ABC TRANSPORTER SUBSTRATE-BINDING PROTEIN"/>
    <property type="match status" value="1"/>
</dbReference>
<keyword evidence="4" id="KW-1185">Reference proteome</keyword>
<reference evidence="3 4" key="1">
    <citation type="journal article" date="2010" name="Stand. Genomic Sci.">
        <title>Complete genome sequence of Spirochaeta smaragdinae type strain (SEBR 4228).</title>
        <authorList>
            <person name="Mavromatis K."/>
            <person name="Yasawong M."/>
            <person name="Chertkov O."/>
            <person name="Lapidus A."/>
            <person name="Lucas S."/>
            <person name="Nolan M."/>
            <person name="Del Rio T.G."/>
            <person name="Tice H."/>
            <person name="Cheng J.F."/>
            <person name="Pitluck S."/>
            <person name="Liolios K."/>
            <person name="Ivanova N."/>
            <person name="Tapia R."/>
            <person name="Han C."/>
            <person name="Bruce D."/>
            <person name="Goodwin L."/>
            <person name="Pati A."/>
            <person name="Chen A."/>
            <person name="Palaniappan K."/>
            <person name="Land M."/>
            <person name="Hauser L."/>
            <person name="Chang Y.J."/>
            <person name="Jeffries C.D."/>
            <person name="Detter J.C."/>
            <person name="Rohde M."/>
            <person name="Brambilla E."/>
            <person name="Spring S."/>
            <person name="Goker M."/>
            <person name="Sikorski J."/>
            <person name="Woyke T."/>
            <person name="Bristow J."/>
            <person name="Eisen J.A."/>
            <person name="Markowitz V."/>
            <person name="Hugenholtz P."/>
            <person name="Klenk H.P."/>
            <person name="Kyrpides N.C."/>
        </authorList>
    </citation>
    <scope>NUCLEOTIDE SEQUENCE [LARGE SCALE GENOMIC DNA]</scope>
    <source>
        <strain evidence="4">DSM 11293 / JCM 15392 / SEBR 4228</strain>
    </source>
</reference>
<dbReference type="KEGG" id="ssm:Spirs_1855"/>
<evidence type="ECO:0000313" key="3">
    <source>
        <dbReference type="EMBL" id="ADK80981.1"/>
    </source>
</evidence>
<feature type="chain" id="PRO_5003150746" evidence="2">
    <location>
        <begin position="27"/>
        <end position="392"/>
    </location>
</feature>
<dbReference type="OrthoDB" id="366726at2"/>
<feature type="signal peptide" evidence="2">
    <location>
        <begin position="1"/>
        <end position="26"/>
    </location>
</feature>
<evidence type="ECO:0000313" key="4">
    <source>
        <dbReference type="Proteomes" id="UP000002318"/>
    </source>
</evidence>
<dbReference type="Pfam" id="PF13416">
    <property type="entry name" value="SBP_bac_8"/>
    <property type="match status" value="1"/>
</dbReference>
<dbReference type="Proteomes" id="UP000002318">
    <property type="component" value="Chromosome"/>
</dbReference>
<dbReference type="RefSeq" id="WP_013254445.1">
    <property type="nucleotide sequence ID" value="NC_014364.1"/>
</dbReference>
<protein>
    <submittedName>
        <fullName evidence="3">Extracellular solute-binding protein family 1</fullName>
    </submittedName>
</protein>
<dbReference type="SUPFAM" id="SSF53850">
    <property type="entry name" value="Periplasmic binding protein-like II"/>
    <property type="match status" value="1"/>
</dbReference>
<dbReference type="Gene3D" id="3.40.190.10">
    <property type="entry name" value="Periplasmic binding protein-like II"/>
    <property type="match status" value="2"/>
</dbReference>
<evidence type="ECO:0000256" key="2">
    <source>
        <dbReference type="SAM" id="SignalP"/>
    </source>
</evidence>
<sequence length="392" mass="44401">MKHVKRLGILAVILLLVFAFSSCSNSKSEEGTASISDGKSWEETSGFHDKLSVEELYEKAKEEKTVTIYSMSSRLNDVKESFEAQYPGVEVVVYDMRNSEILEKFQREYNAGIHTADVLFIKDTDGAVYNEFVKMGLLKEYIPQNMMKSALPEYQKGAYVPYFEMKQIFYNSEVYDSCPIDNWWDLTRPEYNGKIILRSPIENSEIMGLFIAFVKNSDDMASAYEKEFGEKLVLNGTEHAGYEFLKRLINNDLIIMTSDTDITEAVGAPGQSDPPFGIATSSKMRKAGDDLLINVANDLLPRLGVLDPAYLYITDQSEHVNAAKLLLRWIGGEADGTGEGFKPFHVRGSWPSRTDVAPIDTPPLNSLNLWPLDLNYNYMILDDMRNFWLTLQ</sequence>
<name>E1R6G3_SEDSS</name>
<dbReference type="PANTHER" id="PTHR30006">
    <property type="entry name" value="THIAMINE-BINDING PERIPLASMIC PROTEIN-RELATED"/>
    <property type="match status" value="1"/>
</dbReference>
<keyword evidence="1 2" id="KW-0732">Signal</keyword>
<dbReference type="AlphaFoldDB" id="E1R6G3"/>
<dbReference type="EMBL" id="CP002116">
    <property type="protein sequence ID" value="ADK80981.1"/>
    <property type="molecule type" value="Genomic_DNA"/>
</dbReference>
<dbReference type="eggNOG" id="COG1840">
    <property type="taxonomic scope" value="Bacteria"/>
</dbReference>